<evidence type="ECO:0000313" key="3">
    <source>
        <dbReference type="Proteomes" id="UP000218785"/>
    </source>
</evidence>
<dbReference type="AlphaFoldDB" id="A0A1Z4N408"/>
<feature type="chain" id="PRO_5013232758" evidence="1">
    <location>
        <begin position="32"/>
        <end position="531"/>
    </location>
</feature>
<sequence length="531" mass="59823">MMKLSRLLAFSASGTAALASLQFILSTPVTAKSLAPYLFNFLGVKHERDLNRKFSSDFFIADSGTVTPKRRKSLVPFKGEYSVLSFIRPVSRIIEATHLSISGSRAVWDNGSLSVSPQSISVYPKVYSDINDGRNPSKIDDDEYFPIATITITNNAGDSPNIPRLGIRSQINLSIQGAYQTTELVPLETKRTYIEFNDYSEKLNVKGIKDTVSFSFIHSSSQDEYFKLFNPLTGKEETSPFYFRDIDVVEGKPKAISKNDLSIKPVFNLGDGETKTFTLYARIYTSQLDILSYSQLLAKGNATYVFYGSELNSRQNSLTNGSIFAAFRPKKGMDINIAAKILGYDHFNFYQELRSDASKNKTYPDMRLIGGFSQEQVYKYQIKPPYVDPPPYRKTSEPNSPEADKLPYYWDEDINKSSKYYLENNIKNGWLIFSDRPSRNFDPTQITDKPDLSFVTALVGVKDPIGTTTDQPQFDPLLYFEWKTNYNRLNTKNEGGIYQLTDVKPVQNRDVVITAPFPPSLGNGGIVPITP</sequence>
<dbReference type="Proteomes" id="UP000218785">
    <property type="component" value="Chromosome"/>
</dbReference>
<organism evidence="2 3">
    <name type="scientific">Tolypothrix tenuis PCC 7101</name>
    <dbReference type="NCBI Taxonomy" id="231146"/>
    <lineage>
        <taxon>Bacteria</taxon>
        <taxon>Bacillati</taxon>
        <taxon>Cyanobacteriota</taxon>
        <taxon>Cyanophyceae</taxon>
        <taxon>Nostocales</taxon>
        <taxon>Tolypothrichaceae</taxon>
        <taxon>Tolypothrix</taxon>
    </lineage>
</organism>
<evidence type="ECO:0000256" key="1">
    <source>
        <dbReference type="SAM" id="SignalP"/>
    </source>
</evidence>
<name>A0A1Z4N408_9CYAN</name>
<reference evidence="2 3" key="1">
    <citation type="submission" date="2017-06" db="EMBL/GenBank/DDBJ databases">
        <title>Genome sequencing of cyanobaciteial culture collection at National Institute for Environmental Studies (NIES).</title>
        <authorList>
            <person name="Hirose Y."/>
            <person name="Shimura Y."/>
            <person name="Fujisawa T."/>
            <person name="Nakamura Y."/>
            <person name="Kawachi M."/>
        </authorList>
    </citation>
    <scope>NUCLEOTIDE SEQUENCE [LARGE SCALE GENOMIC DNA]</scope>
    <source>
        <strain evidence="2 3">NIES-37</strain>
    </source>
</reference>
<accession>A0A1Z4N408</accession>
<dbReference type="KEGG" id="ttq:NIES37_44610"/>
<protein>
    <submittedName>
        <fullName evidence="2">Uncharacterized protein</fullName>
    </submittedName>
</protein>
<keyword evidence="3" id="KW-1185">Reference proteome</keyword>
<proteinExistence type="predicted"/>
<evidence type="ECO:0000313" key="2">
    <source>
        <dbReference type="EMBL" id="BAZ00469.1"/>
    </source>
</evidence>
<feature type="signal peptide" evidence="1">
    <location>
        <begin position="1"/>
        <end position="31"/>
    </location>
</feature>
<dbReference type="RefSeq" id="WP_190445838.1">
    <property type="nucleotide sequence ID" value="NZ_CAWNJS010000001.1"/>
</dbReference>
<dbReference type="EMBL" id="AP018248">
    <property type="protein sequence ID" value="BAZ00469.1"/>
    <property type="molecule type" value="Genomic_DNA"/>
</dbReference>
<gene>
    <name evidence="2" type="ORF">NIES37_44610</name>
</gene>
<keyword evidence="1" id="KW-0732">Signal</keyword>